<feature type="transmembrane region" description="Helical" evidence="7">
    <location>
        <begin position="136"/>
        <end position="154"/>
    </location>
</feature>
<comment type="subcellular location">
    <subcellularLocation>
        <location evidence="1 7">Cell membrane</location>
        <topology evidence="1 7">Multi-pass membrane protein</topology>
    </subcellularLocation>
</comment>
<evidence type="ECO:0000256" key="3">
    <source>
        <dbReference type="ARBA" id="ARBA00022475"/>
    </source>
</evidence>
<evidence type="ECO:0000256" key="2">
    <source>
        <dbReference type="ARBA" id="ARBA00022448"/>
    </source>
</evidence>
<reference evidence="9 10" key="1">
    <citation type="submission" date="2023-08" db="EMBL/GenBank/DDBJ databases">
        <title>Genome sequence of Thermaerobacter compostii strain Ins1, a spore-forming filamentous bacterium isolated from a deep geothermal reservoir.</title>
        <authorList>
            <person name="Bregnard D."/>
            <person name="Gonzalez D."/>
            <person name="Junier P."/>
        </authorList>
    </citation>
    <scope>NUCLEOTIDE SEQUENCE [LARGE SCALE GENOMIC DNA]</scope>
    <source>
        <strain evidence="9 10">Ins1</strain>
    </source>
</reference>
<dbReference type="EMBL" id="CP132508">
    <property type="protein sequence ID" value="WPD18679.1"/>
    <property type="molecule type" value="Genomic_DNA"/>
</dbReference>
<evidence type="ECO:0000256" key="5">
    <source>
        <dbReference type="ARBA" id="ARBA00022989"/>
    </source>
</evidence>
<protein>
    <submittedName>
        <fullName evidence="9">Carbohydrate ABC transporter permease</fullName>
    </submittedName>
</protein>
<dbReference type="InterPro" id="IPR035906">
    <property type="entry name" value="MetI-like_sf"/>
</dbReference>
<dbReference type="PANTHER" id="PTHR43744:SF12">
    <property type="entry name" value="ABC TRANSPORTER PERMEASE PROTEIN MG189-RELATED"/>
    <property type="match status" value="1"/>
</dbReference>
<feature type="transmembrane region" description="Helical" evidence="7">
    <location>
        <begin position="68"/>
        <end position="92"/>
    </location>
</feature>
<evidence type="ECO:0000256" key="1">
    <source>
        <dbReference type="ARBA" id="ARBA00004651"/>
    </source>
</evidence>
<evidence type="ECO:0000256" key="4">
    <source>
        <dbReference type="ARBA" id="ARBA00022692"/>
    </source>
</evidence>
<dbReference type="InterPro" id="IPR000515">
    <property type="entry name" value="MetI-like"/>
</dbReference>
<evidence type="ECO:0000259" key="8">
    <source>
        <dbReference type="PROSITE" id="PS50928"/>
    </source>
</evidence>
<evidence type="ECO:0000313" key="9">
    <source>
        <dbReference type="EMBL" id="WPD18679.1"/>
    </source>
</evidence>
<proteinExistence type="inferred from homology"/>
<gene>
    <name evidence="9" type="ORF">Q5761_09980</name>
</gene>
<dbReference type="SUPFAM" id="SSF161098">
    <property type="entry name" value="MetI-like"/>
    <property type="match status" value="1"/>
</dbReference>
<comment type="similarity">
    <text evidence="7">Belongs to the binding-protein-dependent transport system permease family.</text>
</comment>
<keyword evidence="5 7" id="KW-1133">Transmembrane helix</keyword>
<feature type="transmembrane region" description="Helical" evidence="7">
    <location>
        <begin position="104"/>
        <end position="124"/>
    </location>
</feature>
<dbReference type="Pfam" id="PF00528">
    <property type="entry name" value="BPD_transp_1"/>
    <property type="match status" value="1"/>
</dbReference>
<evidence type="ECO:0000256" key="6">
    <source>
        <dbReference type="ARBA" id="ARBA00023136"/>
    </source>
</evidence>
<keyword evidence="10" id="KW-1185">Reference proteome</keyword>
<evidence type="ECO:0000313" key="10">
    <source>
        <dbReference type="Proteomes" id="UP001304683"/>
    </source>
</evidence>
<evidence type="ECO:0000256" key="7">
    <source>
        <dbReference type="RuleBase" id="RU363032"/>
    </source>
</evidence>
<dbReference type="Proteomes" id="UP001304683">
    <property type="component" value="Chromosome"/>
</dbReference>
<dbReference type="PANTHER" id="PTHR43744">
    <property type="entry name" value="ABC TRANSPORTER PERMEASE PROTEIN MG189-RELATED-RELATED"/>
    <property type="match status" value="1"/>
</dbReference>
<dbReference type="CDD" id="cd06261">
    <property type="entry name" value="TM_PBP2"/>
    <property type="match status" value="1"/>
</dbReference>
<keyword evidence="2 7" id="KW-0813">Transport</keyword>
<keyword evidence="4 7" id="KW-0812">Transmembrane</keyword>
<accession>A0ABZ0QN62</accession>
<dbReference type="Gene3D" id="1.10.3720.10">
    <property type="entry name" value="MetI-like"/>
    <property type="match status" value="1"/>
</dbReference>
<dbReference type="PROSITE" id="PS50928">
    <property type="entry name" value="ABC_TM1"/>
    <property type="match status" value="1"/>
</dbReference>
<sequence>MSRRIGASFRALVALVISVVMLFPVVATAVNGLKNSGQLLVNPFGLPSPPQWANYTGILTGESFWRMLWNSVVVMVGTVVLSLLAASMAAFVLARVPFAGRRLLFRYLNMGLLFPITVAVLPLYLLLRNVGLLDNLWGVVLPQVAFSLPMNTLIIRDFMRSLPNELQEAAIIDGCSWFTLFWRIVLPLSQPVLAAVAALTMVSSWNAFLLPLLVINTESKWTLPLGMMQFQGQYSTEWGLVMAFVTLGILPTIGFYLLAQRHLISGLTAGALKE</sequence>
<keyword evidence="3" id="KW-1003">Cell membrane</keyword>
<feature type="transmembrane region" description="Helical" evidence="7">
    <location>
        <begin position="12"/>
        <end position="33"/>
    </location>
</feature>
<feature type="transmembrane region" description="Helical" evidence="7">
    <location>
        <begin position="238"/>
        <end position="259"/>
    </location>
</feature>
<keyword evidence="6 7" id="KW-0472">Membrane</keyword>
<feature type="domain" description="ABC transmembrane type-1" evidence="8">
    <location>
        <begin position="68"/>
        <end position="259"/>
    </location>
</feature>
<feature type="transmembrane region" description="Helical" evidence="7">
    <location>
        <begin position="192"/>
        <end position="217"/>
    </location>
</feature>
<dbReference type="RefSeq" id="WP_318750482.1">
    <property type="nucleotide sequence ID" value="NZ_CP132508.1"/>
</dbReference>
<name>A0ABZ0QN62_9FIRM</name>
<organism evidence="9 10">
    <name type="scientific">Thermaerobacter composti</name>
    <dbReference type="NCBI Taxonomy" id="554949"/>
    <lineage>
        <taxon>Bacteria</taxon>
        <taxon>Bacillati</taxon>
        <taxon>Bacillota</taxon>
        <taxon>Clostridia</taxon>
        <taxon>Eubacteriales</taxon>
        <taxon>Clostridiales Family XVII. Incertae Sedis</taxon>
        <taxon>Thermaerobacter</taxon>
    </lineage>
</organism>